<feature type="transmembrane region" description="Helical" evidence="6">
    <location>
        <begin position="315"/>
        <end position="334"/>
    </location>
</feature>
<name>A0A0F7ZI59_9HYPO</name>
<dbReference type="Gene3D" id="1.20.1070.10">
    <property type="entry name" value="Rhodopsin 7-helix transmembrane proteins"/>
    <property type="match status" value="1"/>
</dbReference>
<dbReference type="Pfam" id="PF11710">
    <property type="entry name" value="Git3"/>
    <property type="match status" value="1"/>
</dbReference>
<feature type="transmembrane region" description="Helical" evidence="6">
    <location>
        <begin position="90"/>
        <end position="115"/>
    </location>
</feature>
<feature type="transmembrane region" description="Helical" evidence="6">
    <location>
        <begin position="12"/>
        <end position="36"/>
    </location>
</feature>
<gene>
    <name evidence="8" type="ORF">HIM_12329</name>
</gene>
<reference evidence="8 9" key="1">
    <citation type="journal article" date="2014" name="Genome Biol. Evol.">
        <title>Comparative genomics and transcriptomics analyses reveal divergent lifestyle features of nematode endoparasitic fungus Hirsutella minnesotensis.</title>
        <authorList>
            <person name="Lai Y."/>
            <person name="Liu K."/>
            <person name="Zhang X."/>
            <person name="Zhang X."/>
            <person name="Li K."/>
            <person name="Wang N."/>
            <person name="Shu C."/>
            <person name="Wu Y."/>
            <person name="Wang C."/>
            <person name="Bushley K.E."/>
            <person name="Xiang M."/>
            <person name="Liu X."/>
        </authorList>
    </citation>
    <scope>NUCLEOTIDE SEQUENCE [LARGE SCALE GENOMIC DNA]</scope>
    <source>
        <strain evidence="8 9">3608</strain>
    </source>
</reference>
<proteinExistence type="predicted"/>
<comment type="subcellular location">
    <subcellularLocation>
        <location evidence="1">Membrane</location>
        <topology evidence="1">Multi-pass membrane protein</topology>
    </subcellularLocation>
</comment>
<feature type="region of interest" description="Disordered" evidence="5">
    <location>
        <begin position="283"/>
        <end position="306"/>
    </location>
</feature>
<evidence type="ECO:0000256" key="3">
    <source>
        <dbReference type="ARBA" id="ARBA00022989"/>
    </source>
</evidence>
<feature type="compositionally biased region" description="Low complexity" evidence="5">
    <location>
        <begin position="293"/>
        <end position="306"/>
    </location>
</feature>
<dbReference type="SUPFAM" id="SSF81321">
    <property type="entry name" value="Family A G protein-coupled receptor-like"/>
    <property type="match status" value="1"/>
</dbReference>
<evidence type="ECO:0000256" key="4">
    <source>
        <dbReference type="ARBA" id="ARBA00023136"/>
    </source>
</evidence>
<evidence type="ECO:0000259" key="7">
    <source>
        <dbReference type="Pfam" id="PF11710"/>
    </source>
</evidence>
<dbReference type="EMBL" id="KQ030949">
    <property type="protein sequence ID" value="KJZ68280.1"/>
    <property type="molecule type" value="Genomic_DNA"/>
</dbReference>
<keyword evidence="3 6" id="KW-1133">Transmembrane helix</keyword>
<evidence type="ECO:0000313" key="9">
    <source>
        <dbReference type="Proteomes" id="UP000054481"/>
    </source>
</evidence>
<dbReference type="PANTHER" id="PTHR23112:SF0">
    <property type="entry name" value="TRANSMEMBRANE PROTEIN 116"/>
    <property type="match status" value="1"/>
</dbReference>
<feature type="domain" description="Glucose receptor Git3-like N-terminal" evidence="7">
    <location>
        <begin position="16"/>
        <end position="201"/>
    </location>
</feature>
<dbReference type="InterPro" id="IPR023041">
    <property type="entry name" value="Glucose_rcpt_Git3-like_N"/>
</dbReference>
<keyword evidence="2 6" id="KW-0812">Transmembrane</keyword>
<dbReference type="GO" id="GO:0004930">
    <property type="term" value="F:G protein-coupled receptor activity"/>
    <property type="evidence" value="ECO:0007669"/>
    <property type="project" value="TreeGrafter"/>
</dbReference>
<feature type="transmembrane region" description="Helical" evidence="6">
    <location>
        <begin position="346"/>
        <end position="368"/>
    </location>
</feature>
<dbReference type="GO" id="GO:0007189">
    <property type="term" value="P:adenylate cyclase-activating G protein-coupled receptor signaling pathway"/>
    <property type="evidence" value="ECO:0007669"/>
    <property type="project" value="TreeGrafter"/>
</dbReference>
<keyword evidence="4 6" id="KW-0472">Membrane</keyword>
<evidence type="ECO:0000256" key="1">
    <source>
        <dbReference type="ARBA" id="ARBA00004141"/>
    </source>
</evidence>
<evidence type="ECO:0000256" key="6">
    <source>
        <dbReference type="SAM" id="Phobius"/>
    </source>
</evidence>
<dbReference type="Proteomes" id="UP000054481">
    <property type="component" value="Unassembled WGS sequence"/>
</dbReference>
<feature type="transmembrane region" description="Helical" evidence="6">
    <location>
        <begin position="48"/>
        <end position="70"/>
    </location>
</feature>
<accession>A0A0F7ZI59</accession>
<feature type="transmembrane region" description="Helical" evidence="6">
    <location>
        <begin position="175"/>
        <end position="196"/>
    </location>
</feature>
<dbReference type="OrthoDB" id="100006at2759"/>
<feature type="transmembrane region" description="Helical" evidence="6">
    <location>
        <begin position="127"/>
        <end position="155"/>
    </location>
</feature>
<evidence type="ECO:0000313" key="8">
    <source>
        <dbReference type="EMBL" id="KJZ68280.1"/>
    </source>
</evidence>
<evidence type="ECO:0000256" key="5">
    <source>
        <dbReference type="SAM" id="MobiDB-lite"/>
    </source>
</evidence>
<dbReference type="AlphaFoldDB" id="A0A0F7ZI59"/>
<keyword evidence="9" id="KW-1185">Reference proteome</keyword>
<evidence type="ECO:0000256" key="2">
    <source>
        <dbReference type="ARBA" id="ARBA00022692"/>
    </source>
</evidence>
<dbReference type="PANTHER" id="PTHR23112">
    <property type="entry name" value="G PROTEIN-COUPLED RECEPTOR 157-RELATED"/>
    <property type="match status" value="1"/>
</dbReference>
<sequence length="388" mass="42304">MASLSGSIDLVVAVPTFIGSFLSFMATSVAMMLHVLSPPKRHFRHALIINLLVADWINSLNNTISGAIALAKGHKDESEKPDAACIANAWIGQLSVQAVDFNILIISIVVLYTVLSNRLISGASTTAMVSICIAAWVPGIITSFAGLGLGVYGHVSGNWCWIRPEFLGIRYGLTHGWRIAIFVATIGIYTFVYLYLKRVFGRFRVSSASTGATSTSEAIFVDHGTEATDTQHILVSNSFAISHELEERAPRSDSHPSLALETGPNSNATFWSVEAENRVRAEHGMSVKSPQSIAKNAEPATAATKTPAPPNIKKMLLMNGYPIAYILLWIPGMANRIAESVGGSPRWLQALQSTTQLVGFVNAFTYGFSERLQRTHRRWNRQRGFART</sequence>
<dbReference type="GO" id="GO:0005886">
    <property type="term" value="C:plasma membrane"/>
    <property type="evidence" value="ECO:0007669"/>
    <property type="project" value="TreeGrafter"/>
</dbReference>
<protein>
    <recommendedName>
        <fullName evidence="7">Glucose receptor Git3-like N-terminal domain-containing protein</fullName>
    </recommendedName>
</protein>
<organism evidence="8 9">
    <name type="scientific">Hirsutella minnesotensis 3608</name>
    <dbReference type="NCBI Taxonomy" id="1043627"/>
    <lineage>
        <taxon>Eukaryota</taxon>
        <taxon>Fungi</taxon>
        <taxon>Dikarya</taxon>
        <taxon>Ascomycota</taxon>
        <taxon>Pezizomycotina</taxon>
        <taxon>Sordariomycetes</taxon>
        <taxon>Hypocreomycetidae</taxon>
        <taxon>Hypocreales</taxon>
        <taxon>Ophiocordycipitaceae</taxon>
        <taxon>Hirsutella</taxon>
    </lineage>
</organism>